<gene>
    <name evidence="2" type="ORF">NX722_23030</name>
</gene>
<comment type="caution">
    <text evidence="2">The sequence shown here is derived from an EMBL/GenBank/DDBJ whole genome shotgun (WGS) entry which is preliminary data.</text>
</comment>
<dbReference type="RefSeq" id="WP_262565202.1">
    <property type="nucleotide sequence ID" value="NZ_JAPFCC010000001.1"/>
</dbReference>
<organism evidence="2 3">
    <name type="scientific">Endozoicomonas gorgoniicola</name>
    <dbReference type="NCBI Taxonomy" id="1234144"/>
    <lineage>
        <taxon>Bacteria</taxon>
        <taxon>Pseudomonadati</taxon>
        <taxon>Pseudomonadota</taxon>
        <taxon>Gammaproteobacteria</taxon>
        <taxon>Oceanospirillales</taxon>
        <taxon>Endozoicomonadaceae</taxon>
        <taxon>Endozoicomonas</taxon>
    </lineage>
</organism>
<accession>A0ABT3N1D1</accession>
<evidence type="ECO:0000256" key="1">
    <source>
        <dbReference type="SAM" id="MobiDB-lite"/>
    </source>
</evidence>
<protein>
    <submittedName>
        <fullName evidence="2">Uncharacterized protein</fullName>
    </submittedName>
</protein>
<reference evidence="2 3" key="1">
    <citation type="submission" date="2022-10" db="EMBL/GenBank/DDBJ databases">
        <title>High-quality genome sequences of two octocoral-associated bacteria, Endozoicomonas euniceicola EF212 and Endozoicomonas gorgoniicola PS125.</title>
        <authorList>
            <person name="Chiou Y.-J."/>
            <person name="Chen Y.-H."/>
        </authorList>
    </citation>
    <scope>NUCLEOTIDE SEQUENCE [LARGE SCALE GENOMIC DNA]</scope>
    <source>
        <strain evidence="2 3">PS125</strain>
    </source>
</reference>
<keyword evidence="3" id="KW-1185">Reference proteome</keyword>
<proteinExistence type="predicted"/>
<dbReference type="Proteomes" id="UP001209854">
    <property type="component" value="Unassembled WGS sequence"/>
</dbReference>
<evidence type="ECO:0000313" key="3">
    <source>
        <dbReference type="Proteomes" id="UP001209854"/>
    </source>
</evidence>
<evidence type="ECO:0000313" key="2">
    <source>
        <dbReference type="EMBL" id="MCW7555445.1"/>
    </source>
</evidence>
<dbReference type="EMBL" id="JAPFCC010000001">
    <property type="protein sequence ID" value="MCW7555445.1"/>
    <property type="molecule type" value="Genomic_DNA"/>
</dbReference>
<name>A0ABT3N1D1_9GAMM</name>
<feature type="region of interest" description="Disordered" evidence="1">
    <location>
        <begin position="45"/>
        <end position="66"/>
    </location>
</feature>
<sequence length="66" mass="7381">MQTFDQALYDLVKAGKITQDRAMLHATSPNNLRLLLKMDQTPSANFGSNDNLSISPVDSENQQWNS</sequence>